<comment type="similarity">
    <text evidence="1">Belongs to the carotenoid oxygenase family.</text>
</comment>
<evidence type="ECO:0000256" key="4">
    <source>
        <dbReference type="ARBA" id="ARBA00023004"/>
    </source>
</evidence>
<sequence>MWHLEEGLQIGANFVEICYDKLTGHENVLLFSIDIVDSQSVKELPRILSLDKSSVSEMVKKTSTKLLNAFVDLAFQFVDQELIPSQGNFAPVEEIGGRVAVATIEGKIPHNFPEGVYIRNGSNPHFGARKIAKSIFGKSSDIWVEGEGMLHALYFSKDTNGTWNISYNNRYVETETLKLEKERNKPAFLPATEGDSLAVLSAILLNTWRFGVPNKILSNTNIFEHSGKYYTISENHMPQEVDISTLETLGDWELTKSWNRNFTSHPKRTPYSGELVIVGVDGQKPYFEVGVLSADGKKIKTRVDLNYSRCTICHEIGVTEKYNVITDFPLVVDINRLFKGGSLIKFEKEQFARIGVMPRYGDANSIRWFDVTACSVFHLFNSYEDDDEVVVRGCQARGSVIPGPELGLNKFEWFSKGFKQIKSADDTSNEDSEEGILFARAYEWRLSMKTGQVKEKYLTGNEFAMDMPFINETYTGLKSKYGYTHVVDSIASSNAGIVKYGGLAKLYFDEIDCENFALVGAFEEDDGWIISFIHDEDTNKSEAYIIDAKKFSRKPVARITLPSRVPYGFHGTFASTNSDKKRNLMC</sequence>
<dbReference type="InterPro" id="IPR004294">
    <property type="entry name" value="Carotenoid_Oase"/>
</dbReference>
<evidence type="ECO:0000313" key="6">
    <source>
        <dbReference type="EMBL" id="KAL3500581.1"/>
    </source>
</evidence>
<dbReference type="EMBL" id="JBJUIK010000016">
    <property type="protein sequence ID" value="KAL3500581.1"/>
    <property type="molecule type" value="Genomic_DNA"/>
</dbReference>
<name>A0ABD2Y0M9_9GENT</name>
<dbReference type="GO" id="GO:0051213">
    <property type="term" value="F:dioxygenase activity"/>
    <property type="evidence" value="ECO:0007669"/>
    <property type="project" value="UniProtKB-KW"/>
</dbReference>
<keyword evidence="7" id="KW-1185">Reference proteome</keyword>
<feature type="binding site" evidence="5">
    <location>
        <position position="570"/>
    </location>
    <ligand>
        <name>Fe cation</name>
        <dbReference type="ChEBI" id="CHEBI:24875"/>
        <note>catalytic</note>
    </ligand>
</feature>
<protein>
    <submittedName>
        <fullName evidence="6">Uncharacterized protein</fullName>
    </submittedName>
</protein>
<keyword evidence="3" id="KW-0223">Dioxygenase</keyword>
<dbReference type="PANTHER" id="PTHR10543:SF142">
    <property type="entry name" value="OS06G0162550 PROTEIN"/>
    <property type="match status" value="1"/>
</dbReference>
<feature type="binding site" evidence="5">
    <location>
        <position position="265"/>
    </location>
    <ligand>
        <name>Fe cation</name>
        <dbReference type="ChEBI" id="CHEBI:24875"/>
        <note>catalytic</note>
    </ligand>
</feature>
<dbReference type="AlphaFoldDB" id="A0ABD2Y0M9"/>
<evidence type="ECO:0000313" key="7">
    <source>
        <dbReference type="Proteomes" id="UP001630127"/>
    </source>
</evidence>
<reference evidence="6 7" key="1">
    <citation type="submission" date="2024-11" db="EMBL/GenBank/DDBJ databases">
        <title>A near-complete genome assembly of Cinchona calisaya.</title>
        <authorList>
            <person name="Lian D.C."/>
            <person name="Zhao X.W."/>
            <person name="Wei L."/>
        </authorList>
    </citation>
    <scope>NUCLEOTIDE SEQUENCE [LARGE SCALE GENOMIC DNA]</scope>
    <source>
        <tissue evidence="6">Nenye</tissue>
    </source>
</reference>
<keyword evidence="3" id="KW-0560">Oxidoreductase</keyword>
<organism evidence="6 7">
    <name type="scientific">Cinchona calisaya</name>
    <dbReference type="NCBI Taxonomy" id="153742"/>
    <lineage>
        <taxon>Eukaryota</taxon>
        <taxon>Viridiplantae</taxon>
        <taxon>Streptophyta</taxon>
        <taxon>Embryophyta</taxon>
        <taxon>Tracheophyta</taxon>
        <taxon>Spermatophyta</taxon>
        <taxon>Magnoliopsida</taxon>
        <taxon>eudicotyledons</taxon>
        <taxon>Gunneridae</taxon>
        <taxon>Pentapetalae</taxon>
        <taxon>asterids</taxon>
        <taxon>lamiids</taxon>
        <taxon>Gentianales</taxon>
        <taxon>Rubiaceae</taxon>
        <taxon>Cinchonoideae</taxon>
        <taxon>Cinchoneae</taxon>
        <taxon>Cinchona</taxon>
    </lineage>
</organism>
<keyword evidence="4 5" id="KW-0408">Iron</keyword>
<comment type="caution">
    <text evidence="6">The sequence shown here is derived from an EMBL/GenBank/DDBJ whole genome shotgun (WGS) entry which is preliminary data.</text>
</comment>
<evidence type="ECO:0000256" key="3">
    <source>
        <dbReference type="ARBA" id="ARBA00022964"/>
    </source>
</evidence>
<accession>A0ABD2Y0M9</accession>
<keyword evidence="2 5" id="KW-0479">Metal-binding</keyword>
<evidence type="ECO:0000256" key="2">
    <source>
        <dbReference type="ARBA" id="ARBA00022723"/>
    </source>
</evidence>
<proteinExistence type="inferred from homology"/>
<evidence type="ECO:0000256" key="5">
    <source>
        <dbReference type="PIRSR" id="PIRSR604294-1"/>
    </source>
</evidence>
<feature type="binding site" evidence="5">
    <location>
        <position position="314"/>
    </location>
    <ligand>
        <name>Fe cation</name>
        <dbReference type="ChEBI" id="CHEBI:24875"/>
        <note>catalytic</note>
    </ligand>
</feature>
<dbReference type="GO" id="GO:0046872">
    <property type="term" value="F:metal ion binding"/>
    <property type="evidence" value="ECO:0007669"/>
    <property type="project" value="UniProtKB-KW"/>
</dbReference>
<evidence type="ECO:0000256" key="1">
    <source>
        <dbReference type="ARBA" id="ARBA00006787"/>
    </source>
</evidence>
<comment type="cofactor">
    <cofactor evidence="5">
        <name>Fe(2+)</name>
        <dbReference type="ChEBI" id="CHEBI:29033"/>
    </cofactor>
    <text evidence="5">Binds 1 Fe(2+) ion per subunit.</text>
</comment>
<dbReference type="Pfam" id="PF03055">
    <property type="entry name" value="RPE65"/>
    <property type="match status" value="1"/>
</dbReference>
<feature type="binding site" evidence="5">
    <location>
        <position position="378"/>
    </location>
    <ligand>
        <name>Fe cation</name>
        <dbReference type="ChEBI" id="CHEBI:24875"/>
        <note>catalytic</note>
    </ligand>
</feature>
<dbReference type="Proteomes" id="UP001630127">
    <property type="component" value="Unassembled WGS sequence"/>
</dbReference>
<dbReference type="PANTHER" id="PTHR10543">
    <property type="entry name" value="BETA-CAROTENE DIOXYGENASE"/>
    <property type="match status" value="1"/>
</dbReference>
<gene>
    <name evidence="6" type="ORF">ACH5RR_039674</name>
</gene>